<evidence type="ECO:0000259" key="3">
    <source>
        <dbReference type="PROSITE" id="PS50181"/>
    </source>
</evidence>
<accession>A0A2G9RCN7</accession>
<dbReference type="Gene3D" id="3.40.50.300">
    <property type="entry name" value="P-loop containing nucleotide triphosphate hydrolases"/>
    <property type="match status" value="1"/>
</dbReference>
<evidence type="ECO:0000313" key="4">
    <source>
        <dbReference type="EMBL" id="PIO25662.1"/>
    </source>
</evidence>
<dbReference type="AlphaFoldDB" id="A0A2G9RCN7"/>
<proteinExistence type="predicted"/>
<dbReference type="InterPro" id="IPR036047">
    <property type="entry name" value="F-box-like_dom_sf"/>
</dbReference>
<dbReference type="Gene3D" id="1.20.1280.50">
    <property type="match status" value="1"/>
</dbReference>
<feature type="transmembrane region" description="Helical" evidence="2">
    <location>
        <begin position="405"/>
        <end position="423"/>
    </location>
</feature>
<gene>
    <name evidence="4" type="ORF">AB205_0206120</name>
</gene>
<keyword evidence="2" id="KW-0812">Transmembrane</keyword>
<dbReference type="PROSITE" id="PS50181">
    <property type="entry name" value="FBOX"/>
    <property type="match status" value="1"/>
</dbReference>
<dbReference type="InterPro" id="IPR000212">
    <property type="entry name" value="DNA_helicase_UvrD/REP"/>
</dbReference>
<evidence type="ECO:0000313" key="5">
    <source>
        <dbReference type="Proteomes" id="UP000228934"/>
    </source>
</evidence>
<dbReference type="GO" id="GO:0003677">
    <property type="term" value="F:DNA binding"/>
    <property type="evidence" value="ECO:0007669"/>
    <property type="project" value="InterPro"/>
</dbReference>
<name>A0A2G9RCN7_AQUCT</name>
<dbReference type="GO" id="GO:0031297">
    <property type="term" value="P:replication fork processing"/>
    <property type="evidence" value="ECO:0007669"/>
    <property type="project" value="TreeGrafter"/>
</dbReference>
<organism evidence="4 5">
    <name type="scientific">Aquarana catesbeiana</name>
    <name type="common">American bullfrog</name>
    <name type="synonym">Rana catesbeiana</name>
    <dbReference type="NCBI Taxonomy" id="8400"/>
    <lineage>
        <taxon>Eukaryota</taxon>
        <taxon>Metazoa</taxon>
        <taxon>Chordata</taxon>
        <taxon>Craniata</taxon>
        <taxon>Vertebrata</taxon>
        <taxon>Euteleostomi</taxon>
        <taxon>Amphibia</taxon>
        <taxon>Batrachia</taxon>
        <taxon>Anura</taxon>
        <taxon>Neobatrachia</taxon>
        <taxon>Ranoidea</taxon>
        <taxon>Ranidae</taxon>
        <taxon>Aquarana</taxon>
    </lineage>
</organism>
<keyword evidence="2" id="KW-0472">Membrane</keyword>
<dbReference type="InterPro" id="IPR027417">
    <property type="entry name" value="P-loop_NTPase"/>
</dbReference>
<dbReference type="GO" id="GO:0000724">
    <property type="term" value="P:double-strand break repair via homologous recombination"/>
    <property type="evidence" value="ECO:0007669"/>
    <property type="project" value="TreeGrafter"/>
</dbReference>
<reference evidence="5" key="1">
    <citation type="journal article" date="2017" name="Nat. Commun.">
        <title>The North American bullfrog draft genome provides insight into hormonal regulation of long noncoding RNA.</title>
        <authorList>
            <person name="Hammond S.A."/>
            <person name="Warren R.L."/>
            <person name="Vandervalk B.P."/>
            <person name="Kucuk E."/>
            <person name="Khan H."/>
            <person name="Gibb E.A."/>
            <person name="Pandoh P."/>
            <person name="Kirk H."/>
            <person name="Zhao Y."/>
            <person name="Jones M."/>
            <person name="Mungall A.J."/>
            <person name="Coope R."/>
            <person name="Pleasance S."/>
            <person name="Moore R.A."/>
            <person name="Holt R.A."/>
            <person name="Round J.M."/>
            <person name="Ohora S."/>
            <person name="Walle B.V."/>
            <person name="Veldhoen N."/>
            <person name="Helbing C.C."/>
            <person name="Birol I."/>
        </authorList>
    </citation>
    <scope>NUCLEOTIDE SEQUENCE [LARGE SCALE GENOMIC DNA]</scope>
</reference>
<dbReference type="GO" id="GO:0043138">
    <property type="term" value="F:3'-5' DNA helicase activity"/>
    <property type="evidence" value="ECO:0007669"/>
    <property type="project" value="TreeGrafter"/>
</dbReference>
<feature type="transmembrane region" description="Helical" evidence="2">
    <location>
        <begin position="453"/>
        <end position="472"/>
    </location>
</feature>
<dbReference type="CDD" id="cd22095">
    <property type="entry name" value="F-box_FBXO18"/>
    <property type="match status" value="1"/>
</dbReference>
<dbReference type="GO" id="GO:0005634">
    <property type="term" value="C:nucleus"/>
    <property type="evidence" value="ECO:0007669"/>
    <property type="project" value="TreeGrafter"/>
</dbReference>
<keyword evidence="2" id="KW-1133">Transmembrane helix</keyword>
<dbReference type="Proteomes" id="UP000228934">
    <property type="component" value="Unassembled WGS sequence"/>
</dbReference>
<protein>
    <recommendedName>
        <fullName evidence="3">F-box domain-containing protein</fullName>
    </recommendedName>
</protein>
<dbReference type="EMBL" id="KV949044">
    <property type="protein sequence ID" value="PIO25662.1"/>
    <property type="molecule type" value="Genomic_DNA"/>
</dbReference>
<dbReference type="PANTHER" id="PTHR11070:SF30">
    <property type="entry name" value="F-BOX DNA HELICASE 1"/>
    <property type="match status" value="1"/>
</dbReference>
<evidence type="ECO:0000256" key="1">
    <source>
        <dbReference type="SAM" id="MobiDB-lite"/>
    </source>
</evidence>
<feature type="region of interest" description="Disordered" evidence="1">
    <location>
        <begin position="1"/>
        <end position="63"/>
    </location>
</feature>
<dbReference type="OrthoDB" id="1470711at2759"/>
<dbReference type="Pfam" id="PF12937">
    <property type="entry name" value="F-box-like"/>
    <property type="match status" value="1"/>
</dbReference>
<dbReference type="SUPFAM" id="SSF81383">
    <property type="entry name" value="F-box domain"/>
    <property type="match status" value="1"/>
</dbReference>
<dbReference type="PANTHER" id="PTHR11070">
    <property type="entry name" value="UVRD / RECB / PCRA DNA HELICASE FAMILY MEMBER"/>
    <property type="match status" value="1"/>
</dbReference>
<keyword evidence="5" id="KW-1185">Reference proteome</keyword>
<sequence length="555" mass="62690">MDGEDEALFSGHIDEDVAMFDGTDCSPKPASNRKRPFSSLECWSQDPNIDPSGEEAMSSSDFFEEEDDDEMGHLLDSLSDSHYGLLGVTGDSSQSYDLISQFPTELLQHIFGFLPIEDLYQNVSFVCKEWKAIVDDVLTINAWTVVAVLILLSRDVPDIQKLIICLQRPSSPLKLTEVMEALYCLALLVYAMREEKILITNRVHYKLFYCLYLLENESSEFKKCSKVTSKNKPSFKLTNEQQQIINHDIQPGQVVKIMAFAGTGKTSTLIKYAEKRPGLRFLYATFNKSIANHAFNIFPKNVTCKTFHSLAFQETGKLYYQRQKINPSGLTAYTVNFVLPESQAGFVRAKLVVKTLGNFFASADCEIEVEHVPIWYKNNRGERELVPPNLQQLSMLLMENPLQRSILLGYVFFCVYIAVNYMYNVSSYIFPLNYAIIQPGLACIYIKKTKREGAVFVSAIVICQFFLNIYSVHINYLGKTLLAQNGEVGYRDKGGGLLKQPIDDSISFPPWVEGKEISRSPPWIQSTLMGGCLQQLYCVLLARGARGAFLAGRTR</sequence>
<dbReference type="GO" id="GO:0005524">
    <property type="term" value="F:ATP binding"/>
    <property type="evidence" value="ECO:0007669"/>
    <property type="project" value="InterPro"/>
</dbReference>
<feature type="domain" description="F-box" evidence="3">
    <location>
        <begin position="96"/>
        <end position="146"/>
    </location>
</feature>
<dbReference type="InterPro" id="IPR001810">
    <property type="entry name" value="F-box_dom"/>
</dbReference>
<dbReference type="SUPFAM" id="SSF52540">
    <property type="entry name" value="P-loop containing nucleoside triphosphate hydrolases"/>
    <property type="match status" value="1"/>
</dbReference>
<evidence type="ECO:0000256" key="2">
    <source>
        <dbReference type="SAM" id="Phobius"/>
    </source>
</evidence>